<dbReference type="SUPFAM" id="SSF143081">
    <property type="entry name" value="BB1717-like"/>
    <property type="match status" value="1"/>
</dbReference>
<keyword evidence="4 8" id="KW-0378">Hydrolase</keyword>
<accession>A0ABX3MP72</accession>
<evidence type="ECO:0000313" key="10">
    <source>
        <dbReference type="Proteomes" id="UP000242224"/>
    </source>
</evidence>
<dbReference type="PANTHER" id="PTHR13604">
    <property type="entry name" value="DC12-RELATED"/>
    <property type="match status" value="1"/>
</dbReference>
<keyword evidence="10" id="KW-1185">Reference proteome</keyword>
<dbReference type="Pfam" id="PF02586">
    <property type="entry name" value="SRAP"/>
    <property type="match status" value="1"/>
</dbReference>
<dbReference type="EMBL" id="MPZS01000001">
    <property type="protein sequence ID" value="OOY13346.1"/>
    <property type="molecule type" value="Genomic_DNA"/>
</dbReference>
<dbReference type="InterPro" id="IPR036590">
    <property type="entry name" value="SRAP-like"/>
</dbReference>
<gene>
    <name evidence="9" type="ORF">BMG00_06065</name>
</gene>
<dbReference type="Gene3D" id="3.90.1680.10">
    <property type="entry name" value="SOS response associated peptidase-like"/>
    <property type="match status" value="1"/>
</dbReference>
<keyword evidence="7" id="KW-0456">Lyase</keyword>
<comment type="similarity">
    <text evidence="1 8">Belongs to the SOS response-associated peptidase family.</text>
</comment>
<sequence>MCGRMANTLPVDAMARLFKAVPGNDVPDGERFNICPTESLPVCISTEGQRQLRAMRWGFVPTWYESPADGPLLINARSETVAEKPAFREAIRARRCLIPADGFYEWHREGEAKLPFYVSRRDGEPLVFGGLWQNWERGGELLTTCAIVTVEAGPALAPIHHREPLVLEKEDWAKWLGEEGRGAALLMKPRPEGILQAWRVGAQVNSNRASGPGLRAPLADRA</sequence>
<protein>
    <recommendedName>
        <fullName evidence="8">Abasic site processing protein</fullName>
        <ecNumber evidence="8">3.4.-.-</ecNumber>
    </recommendedName>
</protein>
<evidence type="ECO:0000313" key="9">
    <source>
        <dbReference type="EMBL" id="OOY13346.1"/>
    </source>
</evidence>
<dbReference type="PANTHER" id="PTHR13604:SF0">
    <property type="entry name" value="ABASIC SITE PROCESSING PROTEIN HMCES"/>
    <property type="match status" value="1"/>
</dbReference>
<proteinExistence type="inferred from homology"/>
<evidence type="ECO:0000256" key="6">
    <source>
        <dbReference type="ARBA" id="ARBA00023125"/>
    </source>
</evidence>
<evidence type="ECO:0000256" key="1">
    <source>
        <dbReference type="ARBA" id="ARBA00008136"/>
    </source>
</evidence>
<organism evidence="9 10">
    <name type="scientific">Thioclava marina</name>
    <dbReference type="NCBI Taxonomy" id="1915077"/>
    <lineage>
        <taxon>Bacteria</taxon>
        <taxon>Pseudomonadati</taxon>
        <taxon>Pseudomonadota</taxon>
        <taxon>Alphaproteobacteria</taxon>
        <taxon>Rhodobacterales</taxon>
        <taxon>Paracoccaceae</taxon>
        <taxon>Thioclava</taxon>
    </lineage>
</organism>
<dbReference type="EC" id="3.4.-.-" evidence="8"/>
<evidence type="ECO:0000256" key="2">
    <source>
        <dbReference type="ARBA" id="ARBA00022670"/>
    </source>
</evidence>
<dbReference type="Proteomes" id="UP000242224">
    <property type="component" value="Unassembled WGS sequence"/>
</dbReference>
<reference evidence="9 10" key="1">
    <citation type="submission" date="2016-11" db="EMBL/GenBank/DDBJ databases">
        <title>A multilocus sequence analysis scheme for characterization of bacteria in the genus Thioclava.</title>
        <authorList>
            <person name="Liu Y."/>
            <person name="Shao Z."/>
        </authorList>
    </citation>
    <scope>NUCLEOTIDE SEQUENCE [LARGE SCALE GENOMIC DNA]</scope>
    <source>
        <strain evidence="9 10">11.10-0-13</strain>
    </source>
</reference>
<keyword evidence="6" id="KW-0238">DNA-binding</keyword>
<evidence type="ECO:0000256" key="4">
    <source>
        <dbReference type="ARBA" id="ARBA00022801"/>
    </source>
</evidence>
<evidence type="ECO:0000256" key="3">
    <source>
        <dbReference type="ARBA" id="ARBA00022763"/>
    </source>
</evidence>
<keyword evidence="5" id="KW-0190">Covalent protein-DNA linkage</keyword>
<evidence type="ECO:0000256" key="7">
    <source>
        <dbReference type="ARBA" id="ARBA00023239"/>
    </source>
</evidence>
<comment type="caution">
    <text evidence="9">The sequence shown here is derived from an EMBL/GenBank/DDBJ whole genome shotgun (WGS) entry which is preliminary data.</text>
</comment>
<keyword evidence="3" id="KW-0227">DNA damage</keyword>
<evidence type="ECO:0000256" key="8">
    <source>
        <dbReference type="RuleBase" id="RU364100"/>
    </source>
</evidence>
<dbReference type="InterPro" id="IPR003738">
    <property type="entry name" value="SRAP"/>
</dbReference>
<name>A0ABX3MP72_9RHOB</name>
<evidence type="ECO:0000256" key="5">
    <source>
        <dbReference type="ARBA" id="ARBA00023124"/>
    </source>
</evidence>
<keyword evidence="2 8" id="KW-0645">Protease</keyword>